<accession>A0ABP7IKE9</accession>
<evidence type="ECO:0008006" key="4">
    <source>
        <dbReference type="Google" id="ProtNLM"/>
    </source>
</evidence>
<feature type="transmembrane region" description="Helical" evidence="1">
    <location>
        <begin position="389"/>
        <end position="413"/>
    </location>
</feature>
<keyword evidence="3" id="KW-1185">Reference proteome</keyword>
<feature type="transmembrane region" description="Helical" evidence="1">
    <location>
        <begin position="425"/>
        <end position="448"/>
    </location>
</feature>
<organism evidence="2 3">
    <name type="scientific">Nocardioides panacisoli</name>
    <dbReference type="NCBI Taxonomy" id="627624"/>
    <lineage>
        <taxon>Bacteria</taxon>
        <taxon>Bacillati</taxon>
        <taxon>Actinomycetota</taxon>
        <taxon>Actinomycetes</taxon>
        <taxon>Propionibacteriales</taxon>
        <taxon>Nocardioidaceae</taxon>
        <taxon>Nocardioides</taxon>
    </lineage>
</organism>
<sequence length="452" mass="45905">MTGSLAPGEVTAVSVHGPRGVVDLTVPTAATCAEVARVYAAEAGLGRVLPLVTGSGRALAPDATLEQAGLPSGTVLVAVDPDVRPQAGGRRTPLVAEAGLRPGALSALWCGLAAAVAVLAGWTATRLPDDDRTVAVVVLAVAALVGCLPFGPLAAQRVMVAPAYAAAAVLAVAWDADPDLLPIVVGAAALGAALTAAVGRALTDRSEEALRVWIVVGTAWFVVAGLAAVLSQPPRVPWAVLLIAAVLAARLVPAVVIDLPDQYLIDVQRLAVTAWSARDRPTGRRGRIVVPPGRVVEVAARGARLVDAAAVAILVVVAVSAPLLLLTADLPLDRVGARLLVLFGGGALLLAARSHRHATARRMLRLAGVYCVACVAVALPGPLGDQALGVLTGVVIGLGFLVLVAAVAVGRGWRSAWWSRRAEVAEVLCGAAALASLVVAVGLFRHLWEITG</sequence>
<proteinExistence type="predicted"/>
<dbReference type="EMBL" id="BAABAH010000007">
    <property type="protein sequence ID" value="GAA3820457.1"/>
    <property type="molecule type" value="Genomic_DNA"/>
</dbReference>
<feature type="transmembrane region" description="Helical" evidence="1">
    <location>
        <begin position="180"/>
        <end position="198"/>
    </location>
</feature>
<keyword evidence="1" id="KW-0472">Membrane</keyword>
<gene>
    <name evidence="2" type="ORF">GCM10022242_22650</name>
</gene>
<comment type="caution">
    <text evidence="2">The sequence shown here is derived from an EMBL/GenBank/DDBJ whole genome shotgun (WGS) entry which is preliminary data.</text>
</comment>
<evidence type="ECO:0000313" key="3">
    <source>
        <dbReference type="Proteomes" id="UP001501821"/>
    </source>
</evidence>
<keyword evidence="1" id="KW-1133">Transmembrane helix</keyword>
<evidence type="ECO:0000313" key="2">
    <source>
        <dbReference type="EMBL" id="GAA3820457.1"/>
    </source>
</evidence>
<feature type="transmembrane region" description="Helical" evidence="1">
    <location>
        <begin position="364"/>
        <end position="383"/>
    </location>
</feature>
<feature type="transmembrane region" description="Helical" evidence="1">
    <location>
        <begin position="308"/>
        <end position="328"/>
    </location>
</feature>
<feature type="transmembrane region" description="Helical" evidence="1">
    <location>
        <begin position="236"/>
        <end position="259"/>
    </location>
</feature>
<keyword evidence="1" id="KW-0812">Transmembrane</keyword>
<protein>
    <recommendedName>
        <fullName evidence="4">Type VII secretion integral membrane protein EccD</fullName>
    </recommendedName>
</protein>
<feature type="transmembrane region" description="Helical" evidence="1">
    <location>
        <begin position="100"/>
        <end position="122"/>
    </location>
</feature>
<feature type="transmembrane region" description="Helical" evidence="1">
    <location>
        <begin position="334"/>
        <end position="352"/>
    </location>
</feature>
<feature type="transmembrane region" description="Helical" evidence="1">
    <location>
        <begin position="134"/>
        <end position="151"/>
    </location>
</feature>
<reference evidence="3" key="1">
    <citation type="journal article" date="2019" name="Int. J. Syst. Evol. Microbiol.">
        <title>The Global Catalogue of Microorganisms (GCM) 10K type strain sequencing project: providing services to taxonomists for standard genome sequencing and annotation.</title>
        <authorList>
            <consortium name="The Broad Institute Genomics Platform"/>
            <consortium name="The Broad Institute Genome Sequencing Center for Infectious Disease"/>
            <person name="Wu L."/>
            <person name="Ma J."/>
        </authorList>
    </citation>
    <scope>NUCLEOTIDE SEQUENCE [LARGE SCALE GENOMIC DNA]</scope>
    <source>
        <strain evidence="3">JCM 16953</strain>
    </source>
</reference>
<feature type="transmembrane region" description="Helical" evidence="1">
    <location>
        <begin position="210"/>
        <end position="230"/>
    </location>
</feature>
<dbReference type="Proteomes" id="UP001501821">
    <property type="component" value="Unassembled WGS sequence"/>
</dbReference>
<name>A0ABP7IKE9_9ACTN</name>
<dbReference type="RefSeq" id="WP_344775416.1">
    <property type="nucleotide sequence ID" value="NZ_BAABAH010000007.1"/>
</dbReference>
<evidence type="ECO:0000256" key="1">
    <source>
        <dbReference type="SAM" id="Phobius"/>
    </source>
</evidence>